<proteinExistence type="predicted"/>
<evidence type="ECO:0000313" key="1">
    <source>
        <dbReference type="EMBL" id="KAH3870518.1"/>
    </source>
</evidence>
<dbReference type="Gene3D" id="3.90.320.10">
    <property type="match status" value="1"/>
</dbReference>
<gene>
    <name evidence="1" type="ORF">DPMN_033707</name>
</gene>
<evidence type="ECO:0000313" key="2">
    <source>
        <dbReference type="Proteomes" id="UP000828390"/>
    </source>
</evidence>
<reference evidence="1" key="1">
    <citation type="journal article" date="2019" name="bioRxiv">
        <title>The Genome of the Zebra Mussel, Dreissena polymorpha: A Resource for Invasive Species Research.</title>
        <authorList>
            <person name="McCartney M.A."/>
            <person name="Auch B."/>
            <person name="Kono T."/>
            <person name="Mallez S."/>
            <person name="Zhang Y."/>
            <person name="Obille A."/>
            <person name="Becker A."/>
            <person name="Abrahante J.E."/>
            <person name="Garbe J."/>
            <person name="Badalamenti J.P."/>
            <person name="Herman A."/>
            <person name="Mangelson H."/>
            <person name="Liachko I."/>
            <person name="Sullivan S."/>
            <person name="Sone E.D."/>
            <person name="Koren S."/>
            <person name="Silverstein K.A.T."/>
            <person name="Beckman K.B."/>
            <person name="Gohl D.M."/>
        </authorList>
    </citation>
    <scope>NUCLEOTIDE SEQUENCE</scope>
    <source>
        <strain evidence="1">Duluth1</strain>
        <tissue evidence="1">Whole animal</tissue>
    </source>
</reference>
<sequence length="641" mass="73009">MLKTVSTGKHEMEQIKRKKEYAKDKLMERSDETNWRNGKFGYAISAIIAYIYDIDTFVGKSEKVIREICVCVASLNGKLFVDDRNVSLENNSAFYAIDELQNVDENYSTRLIKQRTERWFELRASAKITGSTLYKGLGFDGLKNQKDYFEGQFCGVPSKTPSEYIANAMKHGQDNEINAVATLVGKILPVVLPDLVYCEEGCVVVHDECLNPFLVVSPDGSLRRDVSMKSSEYAVEIKCPIRDVHYELPERYLLQCLSEIEALDVGKLIYLSWTDTFTSVFIVDRNKSLFAKAMQLANSLFGGSKIEMPTREWFYHPEFSTARNQLEVKCIDATHLLTRTRRKCCKGGLDGLSNSAWKRVARTGKTLLTPIMVDDITDPMSSAMAATHFSDKVESEMRQMGEIESADLCRDIRMWWEAEDCSGIPALERFRMRESLRKRLLSHVEFCKFPPPTMNVAGWPIQLWEALLSHIDAKTMLYELCHGGCYNVRAFSSLIGETFFSELVLHDKTGCGTVSAAEFGRFIGTATEQLHMRQDPDRKFFYRTSRSHVYGLTGSTESSTAQPTNSDGCNTQQQNDIIRKIRLKDHEFDIPKRKEPKRKFDTVSTSRNALQKGTLGVRWERARRNDSKMLLTSKMGIDIDP</sequence>
<protein>
    <recommendedName>
        <fullName evidence="3">YqaJ viral recombinase domain-containing protein</fullName>
    </recommendedName>
</protein>
<name>A0A9D4M5C5_DREPO</name>
<dbReference type="PANTHER" id="PTHR46609:SF8">
    <property type="entry name" value="YQAJ VIRAL RECOMBINASE DOMAIN-CONTAINING PROTEIN"/>
    <property type="match status" value="1"/>
</dbReference>
<dbReference type="EMBL" id="JAIWYP010000002">
    <property type="protein sequence ID" value="KAH3870518.1"/>
    <property type="molecule type" value="Genomic_DNA"/>
</dbReference>
<dbReference type="SUPFAM" id="SSF52980">
    <property type="entry name" value="Restriction endonuclease-like"/>
    <property type="match status" value="1"/>
</dbReference>
<dbReference type="Proteomes" id="UP000828390">
    <property type="component" value="Unassembled WGS sequence"/>
</dbReference>
<organism evidence="1 2">
    <name type="scientific">Dreissena polymorpha</name>
    <name type="common">Zebra mussel</name>
    <name type="synonym">Mytilus polymorpha</name>
    <dbReference type="NCBI Taxonomy" id="45954"/>
    <lineage>
        <taxon>Eukaryota</taxon>
        <taxon>Metazoa</taxon>
        <taxon>Spiralia</taxon>
        <taxon>Lophotrochozoa</taxon>
        <taxon>Mollusca</taxon>
        <taxon>Bivalvia</taxon>
        <taxon>Autobranchia</taxon>
        <taxon>Heteroconchia</taxon>
        <taxon>Euheterodonta</taxon>
        <taxon>Imparidentia</taxon>
        <taxon>Neoheterodontei</taxon>
        <taxon>Myida</taxon>
        <taxon>Dreissenoidea</taxon>
        <taxon>Dreissenidae</taxon>
        <taxon>Dreissena</taxon>
    </lineage>
</organism>
<accession>A0A9D4M5C5</accession>
<evidence type="ECO:0008006" key="3">
    <source>
        <dbReference type="Google" id="ProtNLM"/>
    </source>
</evidence>
<dbReference type="InterPro" id="IPR011604">
    <property type="entry name" value="PDDEXK-like_dom_sf"/>
</dbReference>
<dbReference type="InterPro" id="IPR011335">
    <property type="entry name" value="Restrct_endonuc-II-like"/>
</dbReference>
<keyword evidence="2" id="KW-1185">Reference proteome</keyword>
<dbReference type="PANTHER" id="PTHR46609">
    <property type="entry name" value="EXONUCLEASE, PHAGE-TYPE/RECB, C-TERMINAL DOMAIN-CONTAINING PROTEIN"/>
    <property type="match status" value="1"/>
</dbReference>
<dbReference type="InterPro" id="IPR051703">
    <property type="entry name" value="NF-kappa-B_Signaling_Reg"/>
</dbReference>
<dbReference type="GO" id="GO:0006281">
    <property type="term" value="P:DNA repair"/>
    <property type="evidence" value="ECO:0007669"/>
    <property type="project" value="UniProtKB-ARBA"/>
</dbReference>
<comment type="caution">
    <text evidence="1">The sequence shown here is derived from an EMBL/GenBank/DDBJ whole genome shotgun (WGS) entry which is preliminary data.</text>
</comment>
<reference evidence="1" key="2">
    <citation type="submission" date="2020-11" db="EMBL/GenBank/DDBJ databases">
        <authorList>
            <person name="McCartney M.A."/>
            <person name="Auch B."/>
            <person name="Kono T."/>
            <person name="Mallez S."/>
            <person name="Becker A."/>
            <person name="Gohl D.M."/>
            <person name="Silverstein K.A.T."/>
            <person name="Koren S."/>
            <person name="Bechman K.B."/>
            <person name="Herman A."/>
            <person name="Abrahante J.E."/>
            <person name="Garbe J."/>
        </authorList>
    </citation>
    <scope>NUCLEOTIDE SEQUENCE</scope>
    <source>
        <strain evidence="1">Duluth1</strain>
        <tissue evidence="1">Whole animal</tissue>
    </source>
</reference>
<dbReference type="AlphaFoldDB" id="A0A9D4M5C5"/>